<dbReference type="RefSeq" id="XP_008909432.1">
    <property type="nucleotide sequence ID" value="XM_008911184.1"/>
</dbReference>
<evidence type="ECO:0000313" key="2">
    <source>
        <dbReference type="Proteomes" id="UP000018817"/>
    </source>
</evidence>
<proteinExistence type="predicted"/>
<reference evidence="1 2" key="2">
    <citation type="submission" date="2013-11" db="EMBL/GenBank/DDBJ databases">
        <title>The Genome Sequence of Phytophthora parasitica INRA-310.</title>
        <authorList>
            <consortium name="The Broad Institute Genomics Platform"/>
            <person name="Russ C."/>
            <person name="Tyler B."/>
            <person name="Panabieres F."/>
            <person name="Shan W."/>
            <person name="Tripathy S."/>
            <person name="Grunwald N."/>
            <person name="Machado M."/>
            <person name="Johnson C.S."/>
            <person name="Arredondo F."/>
            <person name="Hong C."/>
            <person name="Coffey M."/>
            <person name="Young S.K."/>
            <person name="Zeng Q."/>
            <person name="Gargeya S."/>
            <person name="Fitzgerald M."/>
            <person name="Abouelleil A."/>
            <person name="Alvarado L."/>
            <person name="Chapman S.B."/>
            <person name="Gainer-Dewar J."/>
            <person name="Goldberg J."/>
            <person name="Griggs A."/>
            <person name="Gujja S."/>
            <person name="Hansen M."/>
            <person name="Howarth C."/>
            <person name="Imamovic A."/>
            <person name="Ireland A."/>
            <person name="Larimer J."/>
            <person name="McCowan C."/>
            <person name="Murphy C."/>
            <person name="Pearson M."/>
            <person name="Poon T.W."/>
            <person name="Priest M."/>
            <person name="Roberts A."/>
            <person name="Saif S."/>
            <person name="Shea T."/>
            <person name="Sykes S."/>
            <person name="Wortman J."/>
            <person name="Nusbaum C."/>
            <person name="Birren B."/>
        </authorList>
    </citation>
    <scope>NUCLEOTIDE SEQUENCE [LARGE SCALE GENOMIC DNA]</scope>
    <source>
        <strain evidence="1 2">INRA-310</strain>
    </source>
</reference>
<evidence type="ECO:0000313" key="1">
    <source>
        <dbReference type="EMBL" id="ETN05457.1"/>
    </source>
</evidence>
<reference evidence="2" key="1">
    <citation type="submission" date="2011-12" db="EMBL/GenBank/DDBJ databases">
        <authorList>
            <consortium name="The Broad Institute Genome Sequencing Platform"/>
            <person name="Russ C."/>
            <person name="Tyler B."/>
            <person name="Panabieres F."/>
            <person name="Shan W."/>
            <person name="Tripathy S."/>
            <person name="Grunwald N."/>
            <person name="Machado M."/>
            <person name="Young S.K."/>
            <person name="Zeng Q."/>
            <person name="Gargeya S."/>
            <person name="Fitzgerald M."/>
            <person name="Haas B."/>
            <person name="Abouelleil A."/>
            <person name="Alvarado L."/>
            <person name="Arachchi H.M."/>
            <person name="Berlin A."/>
            <person name="Chapman S.B."/>
            <person name="Gearin G."/>
            <person name="Goldberg J."/>
            <person name="Griggs A."/>
            <person name="Gujja S."/>
            <person name="Hansen M."/>
            <person name="Heiman D."/>
            <person name="Howarth C."/>
            <person name="Larimer J."/>
            <person name="Lui A."/>
            <person name="MacDonald P.J.P."/>
            <person name="McCowen C."/>
            <person name="Montmayeur A."/>
            <person name="Murphy C."/>
            <person name="Neiman D."/>
            <person name="Pearson M."/>
            <person name="Priest M."/>
            <person name="Roberts A."/>
            <person name="Saif S."/>
            <person name="Shea T."/>
            <person name="Sisk P."/>
            <person name="Stolte C."/>
            <person name="Sykes S."/>
            <person name="Wortman J."/>
            <person name="Nusbaum C."/>
            <person name="Birren B."/>
        </authorList>
    </citation>
    <scope>NUCLEOTIDE SEQUENCE [LARGE SCALE GENOMIC DNA]</scope>
    <source>
        <strain evidence="2">INRA-310</strain>
    </source>
</reference>
<dbReference type="Proteomes" id="UP000018817">
    <property type="component" value="Unassembled WGS sequence"/>
</dbReference>
<dbReference type="VEuPathDB" id="FungiDB:PPTG_23515"/>
<accession>W2PX34</accession>
<name>W2PX34_PHYN3</name>
<dbReference type="AlphaFoldDB" id="W2PX34"/>
<sequence>MQLFLAKKGGAWLTEAYVNDGEVIEHAEASVGVCFERTVVLLAYYFYRR</sequence>
<dbReference type="GeneID" id="20192114"/>
<dbReference type="EMBL" id="KI669600">
    <property type="protein sequence ID" value="ETN05457.1"/>
    <property type="molecule type" value="Genomic_DNA"/>
</dbReference>
<organism evidence="1 2">
    <name type="scientific">Phytophthora nicotianae (strain INRA-310)</name>
    <name type="common">Phytophthora parasitica</name>
    <dbReference type="NCBI Taxonomy" id="761204"/>
    <lineage>
        <taxon>Eukaryota</taxon>
        <taxon>Sar</taxon>
        <taxon>Stramenopiles</taxon>
        <taxon>Oomycota</taxon>
        <taxon>Peronosporomycetes</taxon>
        <taxon>Peronosporales</taxon>
        <taxon>Peronosporaceae</taxon>
        <taxon>Phytophthora</taxon>
    </lineage>
</organism>
<gene>
    <name evidence="1" type="ORF">PPTG_23515</name>
</gene>
<protein>
    <submittedName>
        <fullName evidence="1">Uncharacterized protein</fullName>
    </submittedName>
</protein>